<reference evidence="2" key="1">
    <citation type="journal article" date="2022" name="bioRxiv">
        <title>Sequencing and chromosome-scale assembly of the giantPleurodeles waltlgenome.</title>
        <authorList>
            <person name="Brown T."/>
            <person name="Elewa A."/>
            <person name="Iarovenko S."/>
            <person name="Subramanian E."/>
            <person name="Araus A.J."/>
            <person name="Petzold A."/>
            <person name="Susuki M."/>
            <person name="Suzuki K.-i.T."/>
            <person name="Hayashi T."/>
            <person name="Toyoda A."/>
            <person name="Oliveira C."/>
            <person name="Osipova E."/>
            <person name="Leigh N.D."/>
            <person name="Simon A."/>
            <person name="Yun M.H."/>
        </authorList>
    </citation>
    <scope>NUCLEOTIDE SEQUENCE</scope>
    <source>
        <strain evidence="2">20211129_DDA</strain>
        <tissue evidence="2">Liver</tissue>
    </source>
</reference>
<protein>
    <submittedName>
        <fullName evidence="2">Uncharacterized protein</fullName>
    </submittedName>
</protein>
<name>A0AAV7W9X7_PLEWA</name>
<dbReference type="EMBL" id="JANPWB010000002">
    <property type="protein sequence ID" value="KAJ1209348.1"/>
    <property type="molecule type" value="Genomic_DNA"/>
</dbReference>
<feature type="region of interest" description="Disordered" evidence="1">
    <location>
        <begin position="55"/>
        <end position="149"/>
    </location>
</feature>
<organism evidence="2 3">
    <name type="scientific">Pleurodeles waltl</name>
    <name type="common">Iberian ribbed newt</name>
    <dbReference type="NCBI Taxonomy" id="8319"/>
    <lineage>
        <taxon>Eukaryota</taxon>
        <taxon>Metazoa</taxon>
        <taxon>Chordata</taxon>
        <taxon>Craniata</taxon>
        <taxon>Vertebrata</taxon>
        <taxon>Euteleostomi</taxon>
        <taxon>Amphibia</taxon>
        <taxon>Batrachia</taxon>
        <taxon>Caudata</taxon>
        <taxon>Salamandroidea</taxon>
        <taxon>Salamandridae</taxon>
        <taxon>Pleurodelinae</taxon>
        <taxon>Pleurodeles</taxon>
    </lineage>
</organism>
<feature type="compositionally biased region" description="Basic and acidic residues" evidence="1">
    <location>
        <begin position="81"/>
        <end position="93"/>
    </location>
</feature>
<comment type="caution">
    <text evidence="2">The sequence shown here is derived from an EMBL/GenBank/DDBJ whole genome shotgun (WGS) entry which is preliminary data.</text>
</comment>
<evidence type="ECO:0000256" key="1">
    <source>
        <dbReference type="SAM" id="MobiDB-lite"/>
    </source>
</evidence>
<sequence>MMNADYLSCYPTSERLYQLLARGNVCDRPAQCGPSIMLTGADAAGNNPVLLPWPANPKGLPASKEEPGECCGKTRSAMKTADCREEARGDDGTLRSSAGGRDEERSRIPGGGETWNDVTETAAVQEAQREDTSHASGEGWHTQVPPGTI</sequence>
<dbReference type="Proteomes" id="UP001066276">
    <property type="component" value="Chromosome 1_2"/>
</dbReference>
<evidence type="ECO:0000313" key="3">
    <source>
        <dbReference type="Proteomes" id="UP001066276"/>
    </source>
</evidence>
<evidence type="ECO:0000313" key="2">
    <source>
        <dbReference type="EMBL" id="KAJ1209348.1"/>
    </source>
</evidence>
<keyword evidence="3" id="KW-1185">Reference proteome</keyword>
<gene>
    <name evidence="2" type="ORF">NDU88_004726</name>
</gene>
<proteinExistence type="predicted"/>
<accession>A0AAV7W9X7</accession>
<dbReference type="AlphaFoldDB" id="A0AAV7W9X7"/>